<dbReference type="InParanoid" id="D6TZA9"/>
<evidence type="ECO:0000259" key="1">
    <source>
        <dbReference type="Pfam" id="PF02517"/>
    </source>
</evidence>
<evidence type="ECO:0000313" key="3">
    <source>
        <dbReference type="Proteomes" id="UP000004508"/>
    </source>
</evidence>
<accession>D6TZA9</accession>
<dbReference type="OrthoDB" id="324900at2"/>
<dbReference type="Proteomes" id="UP000004508">
    <property type="component" value="Unassembled WGS sequence"/>
</dbReference>
<protein>
    <recommendedName>
        <fullName evidence="1">CAAX prenyl protease 2/Lysostaphin resistance protein A-like domain-containing protein</fullName>
    </recommendedName>
</protein>
<organism evidence="2 3">
    <name type="scientific">Ktedonobacter racemifer DSM 44963</name>
    <dbReference type="NCBI Taxonomy" id="485913"/>
    <lineage>
        <taxon>Bacteria</taxon>
        <taxon>Bacillati</taxon>
        <taxon>Chloroflexota</taxon>
        <taxon>Ktedonobacteria</taxon>
        <taxon>Ktedonobacterales</taxon>
        <taxon>Ktedonobacteraceae</taxon>
        <taxon>Ktedonobacter</taxon>
    </lineage>
</organism>
<proteinExistence type="predicted"/>
<dbReference type="Pfam" id="PF02517">
    <property type="entry name" value="Rce1-like"/>
    <property type="match status" value="1"/>
</dbReference>
<gene>
    <name evidence="2" type="ORF">Krac_2658</name>
</gene>
<dbReference type="GO" id="GO:0004175">
    <property type="term" value="F:endopeptidase activity"/>
    <property type="evidence" value="ECO:0007669"/>
    <property type="project" value="UniProtKB-ARBA"/>
</dbReference>
<name>D6TZA9_KTERA</name>
<reference evidence="2 3" key="1">
    <citation type="journal article" date="2011" name="Stand. Genomic Sci.">
        <title>Non-contiguous finished genome sequence and contextual data of the filamentous soil bacterium Ktedonobacter racemifer type strain (SOSP1-21).</title>
        <authorList>
            <person name="Chang Y.J."/>
            <person name="Land M."/>
            <person name="Hauser L."/>
            <person name="Chertkov O."/>
            <person name="Del Rio T.G."/>
            <person name="Nolan M."/>
            <person name="Copeland A."/>
            <person name="Tice H."/>
            <person name="Cheng J.F."/>
            <person name="Lucas S."/>
            <person name="Han C."/>
            <person name="Goodwin L."/>
            <person name="Pitluck S."/>
            <person name="Ivanova N."/>
            <person name="Ovchinikova G."/>
            <person name="Pati A."/>
            <person name="Chen A."/>
            <person name="Palaniappan K."/>
            <person name="Mavromatis K."/>
            <person name="Liolios K."/>
            <person name="Brettin T."/>
            <person name="Fiebig A."/>
            <person name="Rohde M."/>
            <person name="Abt B."/>
            <person name="Goker M."/>
            <person name="Detter J.C."/>
            <person name="Woyke T."/>
            <person name="Bristow J."/>
            <person name="Eisen J.A."/>
            <person name="Markowitz V."/>
            <person name="Hugenholtz P."/>
            <person name="Kyrpides N.C."/>
            <person name="Klenk H.P."/>
            <person name="Lapidus A."/>
        </authorList>
    </citation>
    <scope>NUCLEOTIDE SEQUENCE [LARGE SCALE GENOMIC DNA]</scope>
    <source>
        <strain evidence="3">DSM 44963</strain>
    </source>
</reference>
<dbReference type="GO" id="GO:0080120">
    <property type="term" value="P:CAAX-box protein maturation"/>
    <property type="evidence" value="ECO:0007669"/>
    <property type="project" value="UniProtKB-ARBA"/>
</dbReference>
<dbReference type="InterPro" id="IPR003675">
    <property type="entry name" value="Rce1/LyrA-like_dom"/>
</dbReference>
<feature type="domain" description="CAAX prenyl protease 2/Lysostaphin resistance protein A-like" evidence="1">
    <location>
        <begin position="15"/>
        <end position="46"/>
    </location>
</feature>
<dbReference type="EMBL" id="ADVG01000004">
    <property type="protein sequence ID" value="EFH81899.1"/>
    <property type="molecule type" value="Genomic_DNA"/>
</dbReference>
<keyword evidence="3" id="KW-1185">Reference proteome</keyword>
<dbReference type="AlphaFoldDB" id="D6TZA9"/>
<sequence>MMAHKMIFIDSMHELIFLLGAIFATAFYYSKSLWASIIMHSLNDFLLSILFHAS</sequence>
<evidence type="ECO:0000313" key="2">
    <source>
        <dbReference type="EMBL" id="EFH81899.1"/>
    </source>
</evidence>
<comment type="caution">
    <text evidence="2">The sequence shown here is derived from an EMBL/GenBank/DDBJ whole genome shotgun (WGS) entry which is preliminary data.</text>
</comment>